<keyword evidence="2" id="KW-0238">DNA-binding</keyword>
<organism evidence="5 6">
    <name type="scientific">Lysinimonas soli</name>
    <dbReference type="NCBI Taxonomy" id="1074233"/>
    <lineage>
        <taxon>Bacteria</taxon>
        <taxon>Bacillati</taxon>
        <taxon>Actinomycetota</taxon>
        <taxon>Actinomycetes</taxon>
        <taxon>Micrococcales</taxon>
        <taxon>Microbacteriaceae</taxon>
        <taxon>Lysinimonas</taxon>
    </lineage>
</organism>
<comment type="caution">
    <text evidence="5">The sequence shown here is derived from an EMBL/GenBank/DDBJ whole genome shotgun (WGS) entry which is preliminary data.</text>
</comment>
<dbReference type="PANTHER" id="PTHR38465">
    <property type="entry name" value="HTH-TYPE TRANSCRIPTIONAL REGULATOR MJ1563-RELATED"/>
    <property type="match status" value="1"/>
</dbReference>
<keyword evidence="6" id="KW-1185">Reference proteome</keyword>
<dbReference type="Gene3D" id="1.10.10.10">
    <property type="entry name" value="Winged helix-like DNA-binding domain superfamily/Winged helix DNA-binding domain"/>
    <property type="match status" value="1"/>
</dbReference>
<dbReference type="EMBL" id="JBHSMG010000002">
    <property type="protein sequence ID" value="MFC5502307.1"/>
    <property type="molecule type" value="Genomic_DNA"/>
</dbReference>
<dbReference type="PANTHER" id="PTHR38465:SF2">
    <property type="entry name" value="HTH-TYPE TRANSCRIPTIONAL REGULATOR MMPR5"/>
    <property type="match status" value="1"/>
</dbReference>
<dbReference type="Pfam" id="PF12802">
    <property type="entry name" value="MarR_2"/>
    <property type="match status" value="1"/>
</dbReference>
<dbReference type="InterPro" id="IPR052362">
    <property type="entry name" value="HTH-GbsR_regulator"/>
</dbReference>
<evidence type="ECO:0000313" key="6">
    <source>
        <dbReference type="Proteomes" id="UP001596039"/>
    </source>
</evidence>
<dbReference type="Proteomes" id="UP001596039">
    <property type="component" value="Unassembled WGS sequence"/>
</dbReference>
<keyword evidence="1" id="KW-0805">Transcription regulation</keyword>
<name>A0ABW0NSW9_9MICO</name>
<dbReference type="InterPro" id="IPR036390">
    <property type="entry name" value="WH_DNA-bd_sf"/>
</dbReference>
<dbReference type="RefSeq" id="WP_386740006.1">
    <property type="nucleotide sequence ID" value="NZ_JBHSMG010000002.1"/>
</dbReference>
<reference evidence="6" key="1">
    <citation type="journal article" date="2019" name="Int. J. Syst. Evol. Microbiol.">
        <title>The Global Catalogue of Microorganisms (GCM) 10K type strain sequencing project: providing services to taxonomists for standard genome sequencing and annotation.</title>
        <authorList>
            <consortium name="The Broad Institute Genomics Platform"/>
            <consortium name="The Broad Institute Genome Sequencing Center for Infectious Disease"/>
            <person name="Wu L."/>
            <person name="Ma J."/>
        </authorList>
    </citation>
    <scope>NUCLEOTIDE SEQUENCE [LARGE SCALE GENOMIC DNA]</scope>
    <source>
        <strain evidence="6">CGMCC 4.6997</strain>
    </source>
</reference>
<evidence type="ECO:0000259" key="4">
    <source>
        <dbReference type="Pfam" id="PF12802"/>
    </source>
</evidence>
<gene>
    <name evidence="5" type="ORF">ACFPJ4_08665</name>
</gene>
<sequence length="169" mass="18299">MTTADESRKAAADFVATIGGDFAAQGFPRLPGFILMAITVSERGQLTAAELGAELGVSAAAISGAVRYLGVLGFIRTVTEPGSRRHVYTLGDTPWYTASLTSTGRYPQLVRSMRDAAARLGGRPSAQARVEELADFFEFLERRLPALLVEWNEELARRAPTKGRLRAAR</sequence>
<accession>A0ABW0NSW9</accession>
<proteinExistence type="predicted"/>
<keyword evidence="3" id="KW-0804">Transcription</keyword>
<feature type="domain" description="HTH marR-type" evidence="4">
    <location>
        <begin position="32"/>
        <end position="85"/>
    </location>
</feature>
<evidence type="ECO:0000256" key="2">
    <source>
        <dbReference type="ARBA" id="ARBA00023125"/>
    </source>
</evidence>
<protein>
    <submittedName>
        <fullName evidence="5">GbsR/MarR family transcriptional regulator</fullName>
    </submittedName>
</protein>
<evidence type="ECO:0000313" key="5">
    <source>
        <dbReference type="EMBL" id="MFC5502307.1"/>
    </source>
</evidence>
<dbReference type="InterPro" id="IPR036388">
    <property type="entry name" value="WH-like_DNA-bd_sf"/>
</dbReference>
<dbReference type="InterPro" id="IPR000835">
    <property type="entry name" value="HTH_MarR-typ"/>
</dbReference>
<evidence type="ECO:0000256" key="3">
    <source>
        <dbReference type="ARBA" id="ARBA00023163"/>
    </source>
</evidence>
<evidence type="ECO:0000256" key="1">
    <source>
        <dbReference type="ARBA" id="ARBA00023015"/>
    </source>
</evidence>
<dbReference type="SUPFAM" id="SSF46785">
    <property type="entry name" value="Winged helix' DNA-binding domain"/>
    <property type="match status" value="1"/>
</dbReference>